<organism evidence="1">
    <name type="scientific">hydrothermal vent metagenome</name>
    <dbReference type="NCBI Taxonomy" id="652676"/>
    <lineage>
        <taxon>unclassified sequences</taxon>
        <taxon>metagenomes</taxon>
        <taxon>ecological metagenomes</taxon>
    </lineage>
</organism>
<dbReference type="AlphaFoldDB" id="A0A1W1C9D9"/>
<protein>
    <submittedName>
        <fullName evidence="1">Uncharacterized protein</fullName>
    </submittedName>
</protein>
<proteinExistence type="predicted"/>
<name>A0A1W1C9D9_9ZZZZ</name>
<dbReference type="EMBL" id="FPHF01000067">
    <property type="protein sequence ID" value="SFV62458.1"/>
    <property type="molecule type" value="Genomic_DNA"/>
</dbReference>
<evidence type="ECO:0000313" key="1">
    <source>
        <dbReference type="EMBL" id="SFV62458.1"/>
    </source>
</evidence>
<sequence>MVLNDKVTREELVELHDAAQMLGYTRTFSSQTKIELLGVF</sequence>
<reference evidence="1" key="1">
    <citation type="submission" date="2016-10" db="EMBL/GenBank/DDBJ databases">
        <authorList>
            <person name="de Groot N.N."/>
        </authorList>
    </citation>
    <scope>NUCLEOTIDE SEQUENCE</scope>
</reference>
<gene>
    <name evidence="1" type="ORF">MNB_SM-4-1781</name>
</gene>
<accession>A0A1W1C9D9</accession>